<evidence type="ECO:0000313" key="1">
    <source>
        <dbReference type="EMBL" id="OAI26133.1"/>
    </source>
</evidence>
<proteinExistence type="predicted"/>
<keyword evidence="1" id="KW-0808">Transferase</keyword>
<dbReference type="GO" id="GO:0016757">
    <property type="term" value="F:glycosyltransferase activity"/>
    <property type="evidence" value="ECO:0007669"/>
    <property type="project" value="TreeGrafter"/>
</dbReference>
<dbReference type="CDD" id="cd03801">
    <property type="entry name" value="GT4_PimA-like"/>
    <property type="match status" value="1"/>
</dbReference>
<gene>
    <name evidence="1" type="ORF">A1355_19280</name>
</gene>
<organism evidence="1 2">
    <name type="scientific">Methylomonas koyamae</name>
    <dbReference type="NCBI Taxonomy" id="702114"/>
    <lineage>
        <taxon>Bacteria</taxon>
        <taxon>Pseudomonadati</taxon>
        <taxon>Pseudomonadota</taxon>
        <taxon>Gammaproteobacteria</taxon>
        <taxon>Methylococcales</taxon>
        <taxon>Methylococcaceae</taxon>
        <taxon>Methylomonas</taxon>
    </lineage>
</organism>
<comment type="caution">
    <text evidence="1">The sequence shown here is derived from an EMBL/GenBank/DDBJ whole genome shotgun (WGS) entry which is preliminary data.</text>
</comment>
<reference evidence="2" key="1">
    <citation type="submission" date="2016-03" db="EMBL/GenBank/DDBJ databases">
        <authorList>
            <person name="Heylen K."/>
            <person name="De Vos P."/>
            <person name="Vekeman B."/>
        </authorList>
    </citation>
    <scope>NUCLEOTIDE SEQUENCE [LARGE SCALE GENOMIC DNA]</scope>
    <source>
        <strain evidence="2">R-45383</strain>
    </source>
</reference>
<dbReference type="InterPro" id="IPR017521">
    <property type="entry name" value="Sugar_tfrase_PEP-CTERM_Stp1"/>
</dbReference>
<dbReference type="EMBL" id="LUUK01000032">
    <property type="protein sequence ID" value="OAI26133.1"/>
    <property type="molecule type" value="Genomic_DNA"/>
</dbReference>
<dbReference type="NCBIfam" id="TIGR03087">
    <property type="entry name" value="stp1"/>
    <property type="match status" value="1"/>
</dbReference>
<protein>
    <submittedName>
        <fullName evidence="1">Sugar transferase</fullName>
    </submittedName>
</protein>
<sequence length="396" mass="44611">MPKLLYLVHRIPFPPNKGDKIRSFHFLRALAKRYEIFLGTFVDDPEDRQYIEALKPYCRDVCCVELSPGLNKLKSARGLFSGEALSLPYYRDKALRRWVDQVISTEGIDRALIFSSPMAQYVERYPELRVVADFVDVDSDKWSQYANSKSWPAAWIYRREARTLLRYETQIASRAAKTIFVSEQEAALFKALAPIAKDKIDFVNNGVDTDRFDPKVAGDSPFPSGQSPIVFTGAMDYWANVDAVKWFAESVFPEIKRQCPHAKFYIVGSKPAKEVLQLSENDSAVIVTGKVDEVRPYIVHARLIVAPLRIARGIQNKVLEAMAMAKPVVATSAAMEGISAGQELQVAVADEPNEFAERVVSYLQQPTVYAEDNRRFVERAFGWSANADKLLTLLAG</sequence>
<dbReference type="AlphaFoldDB" id="A0A177P9K3"/>
<accession>A0A177P9K3</accession>
<dbReference type="Gene3D" id="3.40.50.2000">
    <property type="entry name" value="Glycogen Phosphorylase B"/>
    <property type="match status" value="2"/>
</dbReference>
<dbReference type="Proteomes" id="UP000077628">
    <property type="component" value="Unassembled WGS sequence"/>
</dbReference>
<dbReference type="Pfam" id="PF13692">
    <property type="entry name" value="Glyco_trans_1_4"/>
    <property type="match status" value="1"/>
</dbReference>
<keyword evidence="2" id="KW-1185">Reference proteome</keyword>
<dbReference type="SUPFAM" id="SSF53756">
    <property type="entry name" value="UDP-Glycosyltransferase/glycogen phosphorylase"/>
    <property type="match status" value="1"/>
</dbReference>
<name>A0A177P9K3_9GAMM</name>
<dbReference type="PANTHER" id="PTHR12526">
    <property type="entry name" value="GLYCOSYLTRANSFERASE"/>
    <property type="match status" value="1"/>
</dbReference>
<evidence type="ECO:0000313" key="2">
    <source>
        <dbReference type="Proteomes" id="UP000077628"/>
    </source>
</evidence>
<dbReference type="OrthoDB" id="9807209at2"/>
<dbReference type="PANTHER" id="PTHR12526:SF600">
    <property type="entry name" value="GLYCOSYL TRANSFERASE GROUP 1"/>
    <property type="match status" value="1"/>
</dbReference>
<dbReference type="RefSeq" id="WP_064024894.1">
    <property type="nucleotide sequence ID" value="NZ_LUUK01000032.1"/>
</dbReference>
<dbReference type="STRING" id="702114.A1355_19280"/>